<gene>
    <name evidence="1" type="ORF">ACFFJG_17120</name>
</gene>
<comment type="caution">
    <text evidence="1">The sequence shown here is derived from an EMBL/GenBank/DDBJ whole genome shotgun (WGS) entry which is preliminary data.</text>
</comment>
<sequence length="64" mass="6582">MTPRDVLVSVAAGTLVVLALADLYADALLAAAAFATAWWLLREPAPAPVPPSTDEVSPRPAARG</sequence>
<dbReference type="Proteomes" id="UP001589698">
    <property type="component" value="Unassembled WGS sequence"/>
</dbReference>
<dbReference type="EMBL" id="JBHLXH010000002">
    <property type="protein sequence ID" value="MFC0224211.1"/>
    <property type="molecule type" value="Genomic_DNA"/>
</dbReference>
<protein>
    <submittedName>
        <fullName evidence="1">Uncharacterized protein</fullName>
    </submittedName>
</protein>
<proteinExistence type="predicted"/>
<name>A0ABV6E5D7_9ACTN</name>
<evidence type="ECO:0000313" key="2">
    <source>
        <dbReference type="Proteomes" id="UP001589698"/>
    </source>
</evidence>
<reference evidence="1 2" key="1">
    <citation type="submission" date="2024-09" db="EMBL/GenBank/DDBJ databases">
        <authorList>
            <person name="Sun Q."/>
            <person name="Mori K."/>
        </authorList>
    </citation>
    <scope>NUCLEOTIDE SEQUENCE [LARGE SCALE GENOMIC DNA]</scope>
    <source>
        <strain evidence="1 2">CCM 8654</strain>
    </source>
</reference>
<organism evidence="1 2">
    <name type="scientific">Nocardioides zeicaulis</name>
    <dbReference type="NCBI Taxonomy" id="1776857"/>
    <lineage>
        <taxon>Bacteria</taxon>
        <taxon>Bacillati</taxon>
        <taxon>Actinomycetota</taxon>
        <taxon>Actinomycetes</taxon>
        <taxon>Propionibacteriales</taxon>
        <taxon>Nocardioidaceae</taxon>
        <taxon>Nocardioides</taxon>
    </lineage>
</organism>
<keyword evidence="2" id="KW-1185">Reference proteome</keyword>
<evidence type="ECO:0000313" key="1">
    <source>
        <dbReference type="EMBL" id="MFC0224211.1"/>
    </source>
</evidence>
<dbReference type="RefSeq" id="WP_378519990.1">
    <property type="nucleotide sequence ID" value="NZ_CBCSDI010000005.1"/>
</dbReference>
<accession>A0ABV6E5D7</accession>